<dbReference type="OrthoDB" id="3219745at2759"/>
<dbReference type="InterPro" id="IPR012337">
    <property type="entry name" value="RNaseH-like_sf"/>
</dbReference>
<dbReference type="Proteomes" id="UP000008370">
    <property type="component" value="Unassembled WGS sequence"/>
</dbReference>
<dbReference type="InParanoid" id="K5VDD7"/>
<accession>K5VDD7</accession>
<dbReference type="InterPro" id="IPR036397">
    <property type="entry name" value="RNaseH_sf"/>
</dbReference>
<gene>
    <name evidence="1" type="ORF">PHACADRAFT_107402</name>
</gene>
<reference evidence="1 2" key="1">
    <citation type="journal article" date="2012" name="BMC Genomics">
        <title>Comparative genomics of the white-rot fungi, Phanerochaete carnosa and P. chrysosporium, to elucidate the genetic basis of the distinct wood types they colonize.</title>
        <authorList>
            <person name="Suzuki H."/>
            <person name="MacDonald J."/>
            <person name="Syed K."/>
            <person name="Salamov A."/>
            <person name="Hori C."/>
            <person name="Aerts A."/>
            <person name="Henrissat B."/>
            <person name="Wiebenga A."/>
            <person name="vanKuyk P.A."/>
            <person name="Barry K."/>
            <person name="Lindquist E."/>
            <person name="LaButti K."/>
            <person name="Lapidus A."/>
            <person name="Lucas S."/>
            <person name="Coutinho P."/>
            <person name="Gong Y."/>
            <person name="Samejima M."/>
            <person name="Mahadevan R."/>
            <person name="Abou-Zaid M."/>
            <person name="de Vries R.P."/>
            <person name="Igarashi K."/>
            <person name="Yadav J.S."/>
            <person name="Grigoriev I.V."/>
            <person name="Master E.R."/>
        </authorList>
    </citation>
    <scope>NUCLEOTIDE SEQUENCE [LARGE SCALE GENOMIC DNA]</scope>
    <source>
        <strain evidence="1 2">HHB-10118-sp</strain>
    </source>
</reference>
<evidence type="ECO:0000313" key="1">
    <source>
        <dbReference type="EMBL" id="EKM49148.1"/>
    </source>
</evidence>
<dbReference type="RefSeq" id="XP_007402297.1">
    <property type="nucleotide sequence ID" value="XM_007402235.1"/>
</dbReference>
<dbReference type="SUPFAM" id="SSF53098">
    <property type="entry name" value="Ribonuclease H-like"/>
    <property type="match status" value="1"/>
</dbReference>
<dbReference type="PANTHER" id="PTHR48475:SF1">
    <property type="entry name" value="RNASE H TYPE-1 DOMAIN-CONTAINING PROTEIN"/>
    <property type="match status" value="1"/>
</dbReference>
<dbReference type="AlphaFoldDB" id="K5VDD7"/>
<evidence type="ECO:0008006" key="3">
    <source>
        <dbReference type="Google" id="ProtNLM"/>
    </source>
</evidence>
<dbReference type="Gene3D" id="3.30.420.10">
    <property type="entry name" value="Ribonuclease H-like superfamily/Ribonuclease H"/>
    <property type="match status" value="1"/>
</dbReference>
<protein>
    <recommendedName>
        <fullName evidence="3">Integrase zinc-binding domain-containing protein</fullName>
    </recommendedName>
</protein>
<dbReference type="KEGG" id="pco:PHACADRAFT_107402"/>
<proteinExistence type="predicted"/>
<keyword evidence="2" id="KW-1185">Reference proteome</keyword>
<dbReference type="EMBL" id="JH930532">
    <property type="protein sequence ID" value="EKM49148.1"/>
    <property type="molecule type" value="Genomic_DNA"/>
</dbReference>
<name>K5VDD7_PHACS</name>
<evidence type="ECO:0000313" key="2">
    <source>
        <dbReference type="Proteomes" id="UP000008370"/>
    </source>
</evidence>
<dbReference type="PANTHER" id="PTHR48475">
    <property type="entry name" value="RIBONUCLEASE H"/>
    <property type="match status" value="1"/>
</dbReference>
<dbReference type="GO" id="GO:0003676">
    <property type="term" value="F:nucleic acid binding"/>
    <property type="evidence" value="ECO:0007669"/>
    <property type="project" value="InterPro"/>
</dbReference>
<dbReference type="HOGENOM" id="CLU_000384_22_1_1"/>
<organism evidence="1 2">
    <name type="scientific">Phanerochaete carnosa (strain HHB-10118-sp)</name>
    <name type="common">White-rot fungus</name>
    <name type="synonym">Peniophora carnosa</name>
    <dbReference type="NCBI Taxonomy" id="650164"/>
    <lineage>
        <taxon>Eukaryota</taxon>
        <taxon>Fungi</taxon>
        <taxon>Dikarya</taxon>
        <taxon>Basidiomycota</taxon>
        <taxon>Agaricomycotina</taxon>
        <taxon>Agaricomycetes</taxon>
        <taxon>Polyporales</taxon>
        <taxon>Phanerochaetaceae</taxon>
        <taxon>Phanerochaete</taxon>
    </lineage>
</organism>
<sequence length="279" mass="31532">MSNFKAKIPLTISAPVTIFSRICIDVMYMPGMQKTQSPRYLVIARDDLSGASEGRALEEATSEELALFFWEEIFLERGHQNIRTAIIKACGQKKGALKNWADHVPFALFADRITARRSLGGLSPYRLLFGVEPLLPFDLVEASFMIDSYKSGMTTAELLAARIQQLEKRPEDIAQAASTLEKHRLQSKEQFEKRFAVRLCKENYSPGTLVLVRNTAIEKSLNRKMSPKYDGPYQVIRQRQGGSYLLAELDGTPRKQAIAAFRIVPYISRSNVRLKQLEA</sequence>
<dbReference type="GeneID" id="18907461"/>